<keyword evidence="2" id="KW-0805">Transcription regulation</keyword>
<dbReference type="OrthoDB" id="9080899at2"/>
<dbReference type="Pfam" id="PF03466">
    <property type="entry name" value="LysR_substrate"/>
    <property type="match status" value="1"/>
</dbReference>
<dbReference type="SUPFAM" id="SSF53850">
    <property type="entry name" value="Periplasmic binding protein-like II"/>
    <property type="match status" value="1"/>
</dbReference>
<dbReference type="InterPro" id="IPR036388">
    <property type="entry name" value="WH-like_DNA-bd_sf"/>
</dbReference>
<dbReference type="GO" id="GO:0043565">
    <property type="term" value="F:sequence-specific DNA binding"/>
    <property type="evidence" value="ECO:0007669"/>
    <property type="project" value="TreeGrafter"/>
</dbReference>
<dbReference type="EMBL" id="QRGA01000001">
    <property type="protein sequence ID" value="RDV00335.1"/>
    <property type="molecule type" value="Genomic_DNA"/>
</dbReference>
<dbReference type="Gene3D" id="3.40.190.290">
    <property type="match status" value="1"/>
</dbReference>
<keyword evidence="3" id="KW-0238">DNA-binding</keyword>
<dbReference type="Gene3D" id="1.10.10.10">
    <property type="entry name" value="Winged helix-like DNA-binding domain superfamily/Winged helix DNA-binding domain"/>
    <property type="match status" value="1"/>
</dbReference>
<dbReference type="InterPro" id="IPR036390">
    <property type="entry name" value="WH_DNA-bd_sf"/>
</dbReference>
<keyword evidence="7" id="KW-1185">Reference proteome</keyword>
<evidence type="ECO:0000256" key="1">
    <source>
        <dbReference type="ARBA" id="ARBA00009437"/>
    </source>
</evidence>
<keyword evidence="4" id="KW-0804">Transcription</keyword>
<dbReference type="InterPro" id="IPR000847">
    <property type="entry name" value="LysR_HTH_N"/>
</dbReference>
<organism evidence="6 7">
    <name type="scientific">Trinickia dinghuensis</name>
    <dbReference type="NCBI Taxonomy" id="2291023"/>
    <lineage>
        <taxon>Bacteria</taxon>
        <taxon>Pseudomonadati</taxon>
        <taxon>Pseudomonadota</taxon>
        <taxon>Betaproteobacteria</taxon>
        <taxon>Burkholderiales</taxon>
        <taxon>Burkholderiaceae</taxon>
        <taxon>Trinickia</taxon>
    </lineage>
</organism>
<protein>
    <submittedName>
        <fullName evidence="6">LysR family transcriptional regulator</fullName>
    </submittedName>
</protein>
<dbReference type="PROSITE" id="PS50931">
    <property type="entry name" value="HTH_LYSR"/>
    <property type="match status" value="1"/>
</dbReference>
<evidence type="ECO:0000259" key="5">
    <source>
        <dbReference type="PROSITE" id="PS50931"/>
    </source>
</evidence>
<sequence>MDLLESLRALVLVAQYESFSIAARRVGTSPSVMIKRVNAAEWHLKTQALKRTTRSVALTDAGQRIVPSLQTLVHDFDELMASLRQESPATTGTIRVMVSPGLSASGLGARLGSFLREHVGLRIEVVLLERAVNPAVEGFDIAIDVRSLAYPHVTEIPMFVCRFVLCAAPAYLARKEAPLHPRELQRHQTLVLESVGKKWAFRGHDRTLTVDVAPRLVTGDAQSVLDAVMNGWGIALLPEYLVEQALTAGTLEPLMKEYTPVETWVTALVPDAKMGVPRIHSLIDWLKATPTGDGH</sequence>
<dbReference type="Pfam" id="PF00126">
    <property type="entry name" value="HTH_1"/>
    <property type="match status" value="1"/>
</dbReference>
<proteinExistence type="inferred from homology"/>
<dbReference type="Proteomes" id="UP000256838">
    <property type="component" value="Unassembled WGS sequence"/>
</dbReference>
<dbReference type="GO" id="GO:0006351">
    <property type="term" value="P:DNA-templated transcription"/>
    <property type="evidence" value="ECO:0007669"/>
    <property type="project" value="TreeGrafter"/>
</dbReference>
<dbReference type="CDD" id="cd08422">
    <property type="entry name" value="PBP2_CrgA_like"/>
    <property type="match status" value="1"/>
</dbReference>
<dbReference type="GO" id="GO:0003700">
    <property type="term" value="F:DNA-binding transcription factor activity"/>
    <property type="evidence" value="ECO:0007669"/>
    <property type="project" value="InterPro"/>
</dbReference>
<evidence type="ECO:0000313" key="6">
    <source>
        <dbReference type="EMBL" id="RDV00335.1"/>
    </source>
</evidence>
<dbReference type="RefSeq" id="WP_115531603.1">
    <property type="nucleotide sequence ID" value="NZ_QRGA01000001.1"/>
</dbReference>
<evidence type="ECO:0000256" key="4">
    <source>
        <dbReference type="ARBA" id="ARBA00023163"/>
    </source>
</evidence>
<evidence type="ECO:0000256" key="2">
    <source>
        <dbReference type="ARBA" id="ARBA00023015"/>
    </source>
</evidence>
<dbReference type="PANTHER" id="PTHR30537:SF35">
    <property type="entry name" value="TRANSCRIPTIONAL REGULATORY PROTEIN"/>
    <property type="match status" value="1"/>
</dbReference>
<dbReference type="SUPFAM" id="SSF46785">
    <property type="entry name" value="Winged helix' DNA-binding domain"/>
    <property type="match status" value="1"/>
</dbReference>
<dbReference type="AlphaFoldDB" id="A0A3D8K642"/>
<comment type="similarity">
    <text evidence="1">Belongs to the LysR transcriptional regulatory family.</text>
</comment>
<evidence type="ECO:0000313" key="7">
    <source>
        <dbReference type="Proteomes" id="UP000256838"/>
    </source>
</evidence>
<name>A0A3D8K642_9BURK</name>
<dbReference type="InterPro" id="IPR058163">
    <property type="entry name" value="LysR-type_TF_proteobact-type"/>
</dbReference>
<dbReference type="PANTHER" id="PTHR30537">
    <property type="entry name" value="HTH-TYPE TRANSCRIPTIONAL REGULATOR"/>
    <property type="match status" value="1"/>
</dbReference>
<dbReference type="InterPro" id="IPR005119">
    <property type="entry name" value="LysR_subst-bd"/>
</dbReference>
<feature type="domain" description="HTH lysR-type" evidence="5">
    <location>
        <begin position="1"/>
        <end position="59"/>
    </location>
</feature>
<gene>
    <name evidence="6" type="ORF">DWV00_00570</name>
</gene>
<accession>A0A3D8K642</accession>
<reference evidence="6 7" key="1">
    <citation type="submission" date="2018-08" db="EMBL/GenBank/DDBJ databases">
        <title>Paraburkholderia sp. DHOM06 isolated from forest soil.</title>
        <authorList>
            <person name="Gao Z.-H."/>
            <person name="Qiu L.-H."/>
        </authorList>
    </citation>
    <scope>NUCLEOTIDE SEQUENCE [LARGE SCALE GENOMIC DNA]</scope>
    <source>
        <strain evidence="6 7">DHOM06</strain>
    </source>
</reference>
<evidence type="ECO:0000256" key="3">
    <source>
        <dbReference type="ARBA" id="ARBA00023125"/>
    </source>
</evidence>
<comment type="caution">
    <text evidence="6">The sequence shown here is derived from an EMBL/GenBank/DDBJ whole genome shotgun (WGS) entry which is preliminary data.</text>
</comment>